<comment type="catalytic activity">
    <reaction evidence="8">
        <text>L-threonyl-[protein] + ATP = 3-O-(5'-adenylyl)-L-threonyl-[protein] + diphosphate</text>
        <dbReference type="Rhea" id="RHEA:54292"/>
        <dbReference type="Rhea" id="RHEA-COMP:11060"/>
        <dbReference type="Rhea" id="RHEA-COMP:13847"/>
        <dbReference type="ChEBI" id="CHEBI:30013"/>
        <dbReference type="ChEBI" id="CHEBI:30616"/>
        <dbReference type="ChEBI" id="CHEBI:33019"/>
        <dbReference type="ChEBI" id="CHEBI:138113"/>
        <dbReference type="EC" id="2.7.7.108"/>
    </reaction>
</comment>
<evidence type="ECO:0000256" key="6">
    <source>
        <dbReference type="ARBA" id="ARBA00022840"/>
    </source>
</evidence>
<dbReference type="Proteomes" id="UP001549019">
    <property type="component" value="Unassembled WGS sequence"/>
</dbReference>
<keyword evidence="4 8" id="KW-0479">Metal-binding</keyword>
<evidence type="ECO:0000256" key="8">
    <source>
        <dbReference type="HAMAP-Rule" id="MF_00692"/>
    </source>
</evidence>
<feature type="binding site" evidence="8">
    <location>
        <position position="126"/>
    </location>
    <ligand>
        <name>ATP</name>
        <dbReference type="ChEBI" id="CHEBI:30616"/>
    </ligand>
</feature>
<keyword evidence="6 8" id="KW-0067">ATP-binding</keyword>
<name>A0ABV2E743_9STAP</name>
<dbReference type="HAMAP" id="MF_00692">
    <property type="entry name" value="SelO"/>
    <property type="match status" value="1"/>
</dbReference>
<evidence type="ECO:0000313" key="9">
    <source>
        <dbReference type="EMBL" id="MET3110229.1"/>
    </source>
</evidence>
<organism evidence="9 10">
    <name type="scientific">Salinicoccus halitifaciens</name>
    <dbReference type="NCBI Taxonomy" id="1073415"/>
    <lineage>
        <taxon>Bacteria</taxon>
        <taxon>Bacillati</taxon>
        <taxon>Bacillota</taxon>
        <taxon>Bacilli</taxon>
        <taxon>Bacillales</taxon>
        <taxon>Staphylococcaceae</taxon>
        <taxon>Salinicoccus</taxon>
    </lineage>
</organism>
<dbReference type="EMBL" id="JBDZDV010000001">
    <property type="protein sequence ID" value="MET3110229.1"/>
    <property type="molecule type" value="Genomic_DNA"/>
</dbReference>
<comment type="catalytic activity">
    <reaction evidence="8">
        <text>L-histidyl-[protein] + UTP = N(tele)-(5'-uridylyl)-L-histidyl-[protein] + diphosphate</text>
        <dbReference type="Rhea" id="RHEA:83891"/>
        <dbReference type="Rhea" id="RHEA-COMP:9745"/>
        <dbReference type="Rhea" id="RHEA-COMP:20239"/>
        <dbReference type="ChEBI" id="CHEBI:29979"/>
        <dbReference type="ChEBI" id="CHEBI:33019"/>
        <dbReference type="ChEBI" id="CHEBI:46398"/>
        <dbReference type="ChEBI" id="CHEBI:233474"/>
    </reaction>
</comment>
<comment type="catalytic activity">
    <reaction evidence="8">
        <text>L-seryl-[protein] + UTP = O-(5'-uridylyl)-L-seryl-[protein] + diphosphate</text>
        <dbReference type="Rhea" id="RHEA:64604"/>
        <dbReference type="Rhea" id="RHEA-COMP:9863"/>
        <dbReference type="Rhea" id="RHEA-COMP:16635"/>
        <dbReference type="ChEBI" id="CHEBI:29999"/>
        <dbReference type="ChEBI" id="CHEBI:33019"/>
        <dbReference type="ChEBI" id="CHEBI:46398"/>
        <dbReference type="ChEBI" id="CHEBI:156051"/>
    </reaction>
</comment>
<comment type="similarity">
    <text evidence="1 8">Belongs to the SELO family.</text>
</comment>
<feature type="binding site" evidence="8">
    <location>
        <position position="113"/>
    </location>
    <ligand>
        <name>ATP</name>
        <dbReference type="ChEBI" id="CHEBI:30616"/>
    </ligand>
</feature>
<feature type="binding site" evidence="8">
    <location>
        <position position="252"/>
    </location>
    <ligand>
        <name>Mg(2+)</name>
        <dbReference type="ChEBI" id="CHEBI:18420"/>
    </ligand>
</feature>
<accession>A0ABV2E743</accession>
<feature type="binding site" evidence="8">
    <location>
        <position position="93"/>
    </location>
    <ligand>
        <name>ATP</name>
        <dbReference type="ChEBI" id="CHEBI:30616"/>
    </ligand>
</feature>
<evidence type="ECO:0000256" key="5">
    <source>
        <dbReference type="ARBA" id="ARBA00022741"/>
    </source>
</evidence>
<keyword evidence="3 8" id="KW-0548">Nucleotidyltransferase</keyword>
<keyword evidence="10" id="KW-1185">Reference proteome</keyword>
<proteinExistence type="inferred from homology"/>
<feature type="binding site" evidence="8">
    <location>
        <position position="261"/>
    </location>
    <ligand>
        <name>Mg(2+)</name>
        <dbReference type="ChEBI" id="CHEBI:18420"/>
    </ligand>
</feature>
<feature type="binding site" evidence="8">
    <location>
        <position position="183"/>
    </location>
    <ligand>
        <name>ATP</name>
        <dbReference type="ChEBI" id="CHEBI:30616"/>
    </ligand>
</feature>
<comment type="catalytic activity">
    <reaction evidence="8">
        <text>L-seryl-[protein] + ATP = 3-O-(5'-adenylyl)-L-seryl-[protein] + diphosphate</text>
        <dbReference type="Rhea" id="RHEA:58120"/>
        <dbReference type="Rhea" id="RHEA-COMP:9863"/>
        <dbReference type="Rhea" id="RHEA-COMP:15073"/>
        <dbReference type="ChEBI" id="CHEBI:29999"/>
        <dbReference type="ChEBI" id="CHEBI:30616"/>
        <dbReference type="ChEBI" id="CHEBI:33019"/>
        <dbReference type="ChEBI" id="CHEBI:142516"/>
        <dbReference type="EC" id="2.7.7.108"/>
    </reaction>
</comment>
<feature type="binding site" evidence="8">
    <location>
        <position position="94"/>
    </location>
    <ligand>
        <name>ATP</name>
        <dbReference type="ChEBI" id="CHEBI:30616"/>
    </ligand>
</feature>
<comment type="cofactor">
    <cofactor evidence="8">
        <name>Mg(2+)</name>
        <dbReference type="ChEBI" id="CHEBI:18420"/>
    </cofactor>
    <cofactor evidence="8">
        <name>Mn(2+)</name>
        <dbReference type="ChEBI" id="CHEBI:29035"/>
    </cofactor>
</comment>
<dbReference type="Pfam" id="PF02696">
    <property type="entry name" value="SelO"/>
    <property type="match status" value="1"/>
</dbReference>
<feature type="binding site" evidence="8">
    <location>
        <position position="261"/>
    </location>
    <ligand>
        <name>ATP</name>
        <dbReference type="ChEBI" id="CHEBI:30616"/>
    </ligand>
</feature>
<dbReference type="PANTHER" id="PTHR32057:SF14">
    <property type="entry name" value="PROTEIN ADENYLYLTRANSFERASE SELO, MITOCHONDRIAL"/>
    <property type="match status" value="1"/>
</dbReference>
<dbReference type="NCBIfam" id="NF000658">
    <property type="entry name" value="PRK00029.1"/>
    <property type="match status" value="1"/>
</dbReference>
<dbReference type="EC" id="2.7.7.-" evidence="8"/>
<evidence type="ECO:0000256" key="1">
    <source>
        <dbReference type="ARBA" id="ARBA00009747"/>
    </source>
</evidence>
<keyword evidence="2 8" id="KW-0808">Transferase</keyword>
<dbReference type="PANTHER" id="PTHR32057">
    <property type="entry name" value="PROTEIN ADENYLYLTRANSFERASE SELO, MITOCHONDRIAL"/>
    <property type="match status" value="1"/>
</dbReference>
<keyword evidence="7 8" id="KW-0460">Magnesium</keyword>
<evidence type="ECO:0000256" key="4">
    <source>
        <dbReference type="ARBA" id="ARBA00022723"/>
    </source>
</evidence>
<comment type="function">
    <text evidence="8">Nucleotidyltransferase involved in the post-translational modification of proteins. It can catalyze the addition of adenosine monophosphate (AMP) or uridine monophosphate (UMP) to a protein, resulting in modifications known as AMPylation and UMPylation.</text>
</comment>
<feature type="binding site" evidence="8">
    <location>
        <position position="91"/>
    </location>
    <ligand>
        <name>ATP</name>
        <dbReference type="ChEBI" id="CHEBI:30616"/>
    </ligand>
</feature>
<dbReference type="InterPro" id="IPR003846">
    <property type="entry name" value="SelO"/>
</dbReference>
<feature type="binding site" evidence="8">
    <location>
        <position position="176"/>
    </location>
    <ligand>
        <name>ATP</name>
        <dbReference type="ChEBI" id="CHEBI:30616"/>
    </ligand>
</feature>
<feature type="binding site" evidence="8">
    <location>
        <position position="125"/>
    </location>
    <ligand>
        <name>ATP</name>
        <dbReference type="ChEBI" id="CHEBI:30616"/>
    </ligand>
</feature>
<keyword evidence="5 8" id="KW-0547">Nucleotide-binding</keyword>
<comment type="catalytic activity">
    <reaction evidence="8">
        <text>L-tyrosyl-[protein] + UTP = O-(5'-uridylyl)-L-tyrosyl-[protein] + diphosphate</text>
        <dbReference type="Rhea" id="RHEA:83887"/>
        <dbReference type="Rhea" id="RHEA-COMP:10136"/>
        <dbReference type="Rhea" id="RHEA-COMP:20238"/>
        <dbReference type="ChEBI" id="CHEBI:33019"/>
        <dbReference type="ChEBI" id="CHEBI:46398"/>
        <dbReference type="ChEBI" id="CHEBI:46858"/>
        <dbReference type="ChEBI" id="CHEBI:90602"/>
    </reaction>
</comment>
<protein>
    <recommendedName>
        <fullName evidence="8">Protein nucleotidyltransferase YdiU</fullName>
        <ecNumber evidence="8">2.7.7.-</ecNumber>
    </recommendedName>
    <alternativeName>
        <fullName evidence="8">Protein adenylyltransferase YdiU</fullName>
        <ecNumber evidence="8">2.7.7.108</ecNumber>
    </alternativeName>
    <alternativeName>
        <fullName evidence="8">Protein uridylyltransferase YdiU</fullName>
        <ecNumber evidence="8">2.7.7.-</ecNumber>
    </alternativeName>
</protein>
<gene>
    <name evidence="8" type="primary">ydiU</name>
    <name evidence="8" type="synonym">selO</name>
    <name evidence="9" type="ORF">ABHD89_000617</name>
</gene>
<dbReference type="EC" id="2.7.7.108" evidence="8"/>
<evidence type="ECO:0000313" key="10">
    <source>
        <dbReference type="Proteomes" id="UP001549019"/>
    </source>
</evidence>
<evidence type="ECO:0000256" key="7">
    <source>
        <dbReference type="ARBA" id="ARBA00022842"/>
    </source>
</evidence>
<feature type="active site" description="Proton acceptor" evidence="8">
    <location>
        <position position="251"/>
    </location>
</feature>
<evidence type="ECO:0000256" key="3">
    <source>
        <dbReference type="ARBA" id="ARBA00022695"/>
    </source>
</evidence>
<sequence length="485" mass="54721">MEMEIMTFGFNFETTYRQLSPHFYTETEPEKSSSPEMLLFNTGLALSLGLEASALNSPEGAEVLSGNKIVGETPIAMAYAGHQFGSFTRLGDGRAVLLGEHVHAGQRYDIQLKGSGRTKYSRSGDGRAPLGPMLREYVVSEAMHALRIPTTRSLAVTLTGDTVRRETMQKSAVLTRVASSHLRAGTFQYAIIESEEAAKELADYAIERHYPDFADKENKYELFLEAVVHAQSYLIAKWQSIGFIHGVMNTDNMAISGETIDYGPCAFMDYYDPKTVYSSIDVQGRYQFRNQPGIAQWNLAKFAETLLPLLNENQEKAIEIAQEKLDNYKDLYQAYWLSDMVNKIGIPTPEESDVALVLDLLEIMEEEALDYTSTFRALSLGNIESIKVKDEEKLNGWLSRWKSALGEKDQSLEDAHMLMINTNPAVIPRNHLVEEALFYAEKTDDLSKVKKLVEVLETPFDDSHDEYYKRPPNEEEMIRNTFCGT</sequence>
<comment type="catalytic activity">
    <reaction evidence="8">
        <text>L-tyrosyl-[protein] + ATP = O-(5'-adenylyl)-L-tyrosyl-[protein] + diphosphate</text>
        <dbReference type="Rhea" id="RHEA:54288"/>
        <dbReference type="Rhea" id="RHEA-COMP:10136"/>
        <dbReference type="Rhea" id="RHEA-COMP:13846"/>
        <dbReference type="ChEBI" id="CHEBI:30616"/>
        <dbReference type="ChEBI" id="CHEBI:33019"/>
        <dbReference type="ChEBI" id="CHEBI:46858"/>
        <dbReference type="ChEBI" id="CHEBI:83624"/>
        <dbReference type="EC" id="2.7.7.108"/>
    </reaction>
</comment>
<keyword evidence="8" id="KW-0464">Manganese</keyword>
<evidence type="ECO:0000256" key="2">
    <source>
        <dbReference type="ARBA" id="ARBA00022679"/>
    </source>
</evidence>
<reference evidence="9 10" key="1">
    <citation type="submission" date="2024-05" db="EMBL/GenBank/DDBJ databases">
        <title>Genomic Encyclopedia of Type Strains, Phase IV (KMG-IV): sequencing the most valuable type-strain genomes for metagenomic binning, comparative biology and taxonomic classification.</title>
        <authorList>
            <person name="Goeker M."/>
        </authorList>
    </citation>
    <scope>NUCLEOTIDE SEQUENCE [LARGE SCALE GENOMIC DNA]</scope>
    <source>
        <strain evidence="9 10">DSM 25286</strain>
    </source>
</reference>
<comment type="caution">
    <text evidence="9">The sequence shown here is derived from an EMBL/GenBank/DDBJ whole genome shotgun (WGS) entry which is preliminary data.</text>
</comment>